<dbReference type="GO" id="GO:0002161">
    <property type="term" value="F:aminoacyl-tRNA deacylase activity"/>
    <property type="evidence" value="ECO:0007669"/>
    <property type="project" value="InterPro"/>
</dbReference>
<dbReference type="Pfam" id="PF04073">
    <property type="entry name" value="tRNA_edit"/>
    <property type="match status" value="1"/>
</dbReference>
<dbReference type="EMBL" id="UGSC01000001">
    <property type="protein sequence ID" value="SUA69599.1"/>
    <property type="molecule type" value="Genomic_DNA"/>
</dbReference>
<dbReference type="NCBIfam" id="TIGR00011">
    <property type="entry name" value="YbaK_EbsC"/>
    <property type="match status" value="1"/>
</dbReference>
<dbReference type="CDD" id="cd00002">
    <property type="entry name" value="YbaK_deacylase"/>
    <property type="match status" value="1"/>
</dbReference>
<evidence type="ECO:0000313" key="6">
    <source>
        <dbReference type="EMBL" id="SUA69599.1"/>
    </source>
</evidence>
<dbReference type="InterPro" id="IPR036754">
    <property type="entry name" value="YbaK/aa-tRNA-synt-asso_dom_sf"/>
</dbReference>
<protein>
    <recommendedName>
        <fullName evidence="4">Cys-tRNA(Pro)/Cys-tRNA(Cys) deacylase</fullName>
        <ecNumber evidence="4">4.2.-.-</ecNumber>
    </recommendedName>
</protein>
<organism evidence="6 7">
    <name type="scientific">Paenibacillus polymyxa</name>
    <name type="common">Bacillus polymyxa</name>
    <dbReference type="NCBI Taxonomy" id="1406"/>
    <lineage>
        <taxon>Bacteria</taxon>
        <taxon>Bacillati</taxon>
        <taxon>Bacillota</taxon>
        <taxon>Bacilli</taxon>
        <taxon>Bacillales</taxon>
        <taxon>Paenibacillaceae</taxon>
        <taxon>Paenibacillus</taxon>
    </lineage>
</organism>
<dbReference type="PANTHER" id="PTHR30411:SF0">
    <property type="entry name" value="CYS-TRNA(PRO)_CYS-TRNA(CYS) DEACYLASE YBAK"/>
    <property type="match status" value="1"/>
</dbReference>
<keyword evidence="2 4" id="KW-0648">Protein biosynthesis</keyword>
<sequence length="159" mass="17689">MSISKTNAMRILDGQHIHYNILSYDHQDGKIDGMNVAEKIQRAPESVFKTLVAHSKQNLFVFVIPVHKELDLKKAAKSAGEKKIEMLPVKELQKHTGYIRGGCSPIGMKKLYPTYIDQPAVELETIVVSGGKIGTQLELSPHDLAQIIQAQFTDLSHTV</sequence>
<accession>A0A378XZT8</accession>
<dbReference type="AlphaFoldDB" id="A0A378XZT8"/>
<comment type="similarity">
    <text evidence="1 4">Belongs to the prolyl-tRNA editing family. YbaK/EbsC subfamily.</text>
</comment>
<dbReference type="PANTHER" id="PTHR30411">
    <property type="entry name" value="CYTOPLASMIC PROTEIN"/>
    <property type="match status" value="1"/>
</dbReference>
<keyword evidence="3 4" id="KW-0456">Lyase</keyword>
<dbReference type="GO" id="GO:0006412">
    <property type="term" value="P:translation"/>
    <property type="evidence" value="ECO:0007669"/>
    <property type="project" value="UniProtKB-KW"/>
</dbReference>
<dbReference type="EC" id="4.2.-.-" evidence="4"/>
<evidence type="ECO:0000256" key="1">
    <source>
        <dbReference type="ARBA" id="ARBA00009798"/>
    </source>
</evidence>
<evidence type="ECO:0000313" key="7">
    <source>
        <dbReference type="Proteomes" id="UP000254400"/>
    </source>
</evidence>
<dbReference type="RefSeq" id="WP_019687163.1">
    <property type="nucleotide sequence ID" value="NZ_CP036496.1"/>
</dbReference>
<evidence type="ECO:0000259" key="5">
    <source>
        <dbReference type="Pfam" id="PF04073"/>
    </source>
</evidence>
<dbReference type="Proteomes" id="UP000254400">
    <property type="component" value="Unassembled WGS sequence"/>
</dbReference>
<evidence type="ECO:0000256" key="3">
    <source>
        <dbReference type="ARBA" id="ARBA00023239"/>
    </source>
</evidence>
<feature type="domain" description="YbaK/aminoacyl-tRNA synthetase-associated" evidence="5">
    <location>
        <begin position="36"/>
        <end position="146"/>
    </location>
</feature>
<dbReference type="InterPro" id="IPR004369">
    <property type="entry name" value="Prolyl-tRNA_editing_YbaK/EbsC"/>
</dbReference>
<evidence type="ECO:0000256" key="4">
    <source>
        <dbReference type="PIRNR" id="PIRNR006181"/>
    </source>
</evidence>
<evidence type="ECO:0000256" key="2">
    <source>
        <dbReference type="ARBA" id="ARBA00022917"/>
    </source>
</evidence>
<gene>
    <name evidence="6" type="primary">ybaK</name>
    <name evidence="6" type="ORF">NCTC10343_02461</name>
</gene>
<dbReference type="GO" id="GO:0016829">
    <property type="term" value="F:lyase activity"/>
    <property type="evidence" value="ECO:0007669"/>
    <property type="project" value="UniProtKB-KW"/>
</dbReference>
<name>A0A378XZT8_PAEPO</name>
<reference evidence="6 7" key="1">
    <citation type="submission" date="2018-06" db="EMBL/GenBank/DDBJ databases">
        <authorList>
            <consortium name="Pathogen Informatics"/>
            <person name="Doyle S."/>
        </authorList>
    </citation>
    <scope>NUCLEOTIDE SEQUENCE [LARGE SCALE GENOMIC DNA]</scope>
    <source>
        <strain evidence="6 7">NCTC10343</strain>
    </source>
</reference>
<dbReference type="PIRSF" id="PIRSF006181">
    <property type="entry name" value="EbsC_YbaK"/>
    <property type="match status" value="1"/>
</dbReference>
<dbReference type="Gene3D" id="3.90.960.10">
    <property type="entry name" value="YbaK/aminoacyl-tRNA synthetase-associated domain"/>
    <property type="match status" value="1"/>
</dbReference>
<dbReference type="GeneID" id="93345858"/>
<dbReference type="SUPFAM" id="SSF55826">
    <property type="entry name" value="YbaK/ProRS associated domain"/>
    <property type="match status" value="1"/>
</dbReference>
<proteinExistence type="inferred from homology"/>
<dbReference type="InterPro" id="IPR007214">
    <property type="entry name" value="YbaK/aa-tRNA-synth-assoc-dom"/>
</dbReference>